<name>A0ABQ6N3D8_9STRA</name>
<feature type="compositionally biased region" description="Basic and acidic residues" evidence="1">
    <location>
        <begin position="75"/>
        <end position="86"/>
    </location>
</feature>
<dbReference type="SUPFAM" id="SSF55961">
    <property type="entry name" value="Bet v1-like"/>
    <property type="match status" value="1"/>
</dbReference>
<feature type="transmembrane region" description="Helical" evidence="2">
    <location>
        <begin position="861"/>
        <end position="881"/>
    </location>
</feature>
<sequence length="1003" mass="110995">MRIQPSSPPASPAPPPPNPNLSEFSVPAGTPPPASNAPAILHPALTPSNALIERVKTAQSSLASNPILRSITNRQDGKAEPDDTYTHRSVGVDPDFYDMVDDNILSILLEACKPLFDLVSSSSSPDSKPTMKAADLLMSTAKLIVAAGFKMKEQARQEMAEEDLGGGMFDQDVKNMRQAASKCDEPQQYDADEQVTLDEQLAVFKTPPRRLQKYKTGTEMMNMQVVHTEAGEFSSRAQLEVRASPEQIVAYLMGHATQYVEHKKKTSGKGATTIGERRNDHHLVTRIPVPLPAPVTDRELVSVSLWQKLGEDTFFVAQTSCEHKQFPLSKSFVRIKFSRNFKLTRLSPRLTKIELIGVANLGGSLPVRFNRQITMSFVSTSQISMMQYFASVRPADAFNEGDAARLGNLLFFQLHKHRHNKDLLTEKILDMIRTMDVLRSAHAKYRFFDELLFHVIRNKMRKGAVQTTFAVETPLVALTTKEAGRISRSFIVVMMSNATPQSAVDEHIGKFLALRELDREFVWFRPMMEAIAMGMMKDVAMGVKLRAGLGAGLSLMDMVSDSIIVRDLFMTPGKGPFAKALLLCLAFNLTWQVVIVLVQAAGLKKNRLRTMLLESLAVITFVKPGLDAWRVASGQEQLAGSSWTPLQEMAYSKGTEMFAEAIPGFVIQAVALVTSKEKSLVAVGSLLVSAMTTAMTAASSFYDIDTDPGNRKRNPDLTGLVTDQARTKAFLVVLALSFCQVLAKGVAMALLAVTDVRYLLYYVVGDVGLSVAYKVATNDFHCANFPLPWAASLVCSTVARIMYKVIADFTGSPLYRIPTLLGGATYSFTLVTSQISVLVAVKLYNEHFDPREGQEKLDADLTWAAATAMAVGWACLFAYFVMRVAVPKKRWTLWSRKTGGEYVVEYFQNNESHEKKIIVFRRSKIAWEKEIGGQVRDWTMANWAAWERDKPEWFTPKVKSSVPDSYIPGEFLAGLGGANRVRRGSAAGSVRESFRAVSVREDV</sequence>
<evidence type="ECO:0000313" key="5">
    <source>
        <dbReference type="Proteomes" id="UP001165060"/>
    </source>
</evidence>
<keyword evidence="5" id="KW-1185">Reference proteome</keyword>
<evidence type="ECO:0000313" key="4">
    <source>
        <dbReference type="EMBL" id="GMI39210.1"/>
    </source>
</evidence>
<feature type="transmembrane region" description="Helical" evidence="2">
    <location>
        <begin position="758"/>
        <end position="776"/>
    </location>
</feature>
<dbReference type="Gene3D" id="3.30.530.20">
    <property type="match status" value="1"/>
</dbReference>
<protein>
    <recommendedName>
        <fullName evidence="3">START domain-containing protein</fullName>
    </recommendedName>
</protein>
<keyword evidence="2" id="KW-0812">Transmembrane</keyword>
<feature type="region of interest" description="Disordered" evidence="1">
    <location>
        <begin position="66"/>
        <end position="87"/>
    </location>
</feature>
<gene>
    <name evidence="4" type="ORF">TeGR_g2995</name>
</gene>
<dbReference type="Pfam" id="PF01852">
    <property type="entry name" value="START"/>
    <property type="match status" value="1"/>
</dbReference>
<evidence type="ECO:0000256" key="1">
    <source>
        <dbReference type="SAM" id="MobiDB-lite"/>
    </source>
</evidence>
<feature type="transmembrane region" description="Helical" evidence="2">
    <location>
        <begin position="788"/>
        <end position="807"/>
    </location>
</feature>
<feature type="transmembrane region" description="Helical" evidence="2">
    <location>
        <begin position="680"/>
        <end position="702"/>
    </location>
</feature>
<feature type="region of interest" description="Disordered" evidence="1">
    <location>
        <begin position="1"/>
        <end position="41"/>
    </location>
</feature>
<reference evidence="4 5" key="1">
    <citation type="journal article" date="2023" name="Commun. Biol.">
        <title>Genome analysis of Parmales, the sister group of diatoms, reveals the evolutionary specialization of diatoms from phago-mixotrophs to photoautotrophs.</title>
        <authorList>
            <person name="Ban H."/>
            <person name="Sato S."/>
            <person name="Yoshikawa S."/>
            <person name="Yamada K."/>
            <person name="Nakamura Y."/>
            <person name="Ichinomiya M."/>
            <person name="Sato N."/>
            <person name="Blanc-Mathieu R."/>
            <person name="Endo H."/>
            <person name="Kuwata A."/>
            <person name="Ogata H."/>
        </authorList>
    </citation>
    <scope>NUCLEOTIDE SEQUENCE [LARGE SCALE GENOMIC DNA]</scope>
</reference>
<feature type="transmembrane region" description="Helical" evidence="2">
    <location>
        <begin position="580"/>
        <end position="603"/>
    </location>
</feature>
<feature type="transmembrane region" description="Helical" evidence="2">
    <location>
        <begin position="819"/>
        <end position="841"/>
    </location>
</feature>
<dbReference type="EMBL" id="BRYB01000862">
    <property type="protein sequence ID" value="GMI39210.1"/>
    <property type="molecule type" value="Genomic_DNA"/>
</dbReference>
<feature type="compositionally biased region" description="Pro residues" evidence="1">
    <location>
        <begin position="1"/>
        <end position="19"/>
    </location>
</feature>
<feature type="transmembrane region" description="Helical" evidence="2">
    <location>
        <begin position="729"/>
        <end position="751"/>
    </location>
</feature>
<dbReference type="InterPro" id="IPR023393">
    <property type="entry name" value="START-like_dom_sf"/>
</dbReference>
<evidence type="ECO:0000259" key="3">
    <source>
        <dbReference type="Pfam" id="PF01852"/>
    </source>
</evidence>
<evidence type="ECO:0000256" key="2">
    <source>
        <dbReference type="SAM" id="Phobius"/>
    </source>
</evidence>
<dbReference type="InterPro" id="IPR002913">
    <property type="entry name" value="START_lipid-bd_dom"/>
</dbReference>
<accession>A0ABQ6N3D8</accession>
<keyword evidence="2" id="KW-1133">Transmembrane helix</keyword>
<comment type="caution">
    <text evidence="4">The sequence shown here is derived from an EMBL/GenBank/DDBJ whole genome shotgun (WGS) entry which is preliminary data.</text>
</comment>
<dbReference type="Proteomes" id="UP001165060">
    <property type="component" value="Unassembled WGS sequence"/>
</dbReference>
<keyword evidence="2" id="KW-0472">Membrane</keyword>
<feature type="domain" description="START" evidence="3">
    <location>
        <begin position="291"/>
        <end position="375"/>
    </location>
</feature>
<proteinExistence type="predicted"/>
<organism evidence="4 5">
    <name type="scientific">Tetraparma gracilis</name>
    <dbReference type="NCBI Taxonomy" id="2962635"/>
    <lineage>
        <taxon>Eukaryota</taxon>
        <taxon>Sar</taxon>
        <taxon>Stramenopiles</taxon>
        <taxon>Ochrophyta</taxon>
        <taxon>Bolidophyceae</taxon>
        <taxon>Parmales</taxon>
        <taxon>Triparmaceae</taxon>
        <taxon>Tetraparma</taxon>
    </lineage>
</organism>